<evidence type="ECO:0000313" key="2">
    <source>
        <dbReference type="EMBL" id="MFG3817721.1"/>
    </source>
</evidence>
<evidence type="ECO:0008006" key="4">
    <source>
        <dbReference type="Google" id="ProtNLM"/>
    </source>
</evidence>
<sequence length="595" mass="65542">MISPKPAHRSWLVLSAAIGGALLVVTALAIALLLRVPALPNCPAIFWPLASASMRLYCAEVAANKRTVRDLLEAIALVEVLPADHELRPQANRYLVAWVEEILRLADGAVQAGNLEEALKIARQIPTTVPNHGQVKAQMADWERDWREAEGIYNAVIGAIDQRKWDAAIGNANRLVSGPLRYWATVKHDELRVLIAETRQDDGRIRRALALANGGNPDRFEQAFELLRGIEARRRLYPLAQQTITDLTEQVLTLAQASIDRGNGEAALRWADLLPDRESLRAQAEDLRNLAAAETAAKGGTPKDLEVAIEEASKIPEGRPLYERAQAKIAQWRRDSEDAARLERAKELAQSGTLVDLTNAISQAQEIPDTSGLAALARREITNWSRQIQELRDRPLLDQAETLAGQGRWAEAIAQAQRIEPESPLAADARRRVAAWRAELEQRQDEPILQQAEELARGGDLAGAIDMANQIASGRSLYRQAQQAIARWQTQRQDQQQLTEAQQLATANSPDGLVSAILLADRVKRNSPWRSQADGNIARWSQQLLALAQQQAANGDLPGAVALARRIPRAATTYEAAQTQISAWQRWISPAPASP</sequence>
<protein>
    <recommendedName>
        <fullName evidence="4">Chromosome segregation ATPase</fullName>
    </recommendedName>
</protein>
<gene>
    <name evidence="2" type="ORF">VPK24_08735</name>
</gene>
<evidence type="ECO:0000256" key="1">
    <source>
        <dbReference type="SAM" id="Phobius"/>
    </source>
</evidence>
<proteinExistence type="predicted"/>
<accession>A0ABW7C983</accession>
<keyword evidence="1" id="KW-1133">Transmembrane helix</keyword>
<dbReference type="RefSeq" id="WP_393012250.1">
    <property type="nucleotide sequence ID" value="NZ_JAZAQF010000051.1"/>
</dbReference>
<keyword evidence="1" id="KW-0812">Transmembrane</keyword>
<reference evidence="3" key="1">
    <citation type="journal article" date="2024" name="Algal Res.">
        <title>Biochemical, toxicological and genomic investigation of a high-biomass producing Limnothrix strain isolated from Italian shallow drinking water reservoir.</title>
        <authorList>
            <person name="Simonazzi M."/>
            <person name="Shishido T.K."/>
            <person name="Delbaje E."/>
            <person name="Wahlsten M."/>
            <person name="Fewer D.P."/>
            <person name="Sivonen K."/>
            <person name="Pezzolesi L."/>
            <person name="Pistocchi R."/>
        </authorList>
    </citation>
    <scope>NUCLEOTIDE SEQUENCE [LARGE SCALE GENOMIC DNA]</scope>
    <source>
        <strain evidence="3">LRLZ20PSL1</strain>
    </source>
</reference>
<keyword evidence="1" id="KW-0472">Membrane</keyword>
<dbReference type="Proteomes" id="UP001604335">
    <property type="component" value="Unassembled WGS sequence"/>
</dbReference>
<evidence type="ECO:0000313" key="3">
    <source>
        <dbReference type="Proteomes" id="UP001604335"/>
    </source>
</evidence>
<dbReference type="EMBL" id="JAZAQF010000051">
    <property type="protein sequence ID" value="MFG3817721.1"/>
    <property type="molecule type" value="Genomic_DNA"/>
</dbReference>
<organism evidence="2 3">
    <name type="scientific">Limnothrix redekei LRLZ20PSL1</name>
    <dbReference type="NCBI Taxonomy" id="3112953"/>
    <lineage>
        <taxon>Bacteria</taxon>
        <taxon>Bacillati</taxon>
        <taxon>Cyanobacteriota</taxon>
        <taxon>Cyanophyceae</taxon>
        <taxon>Pseudanabaenales</taxon>
        <taxon>Pseudanabaenaceae</taxon>
        <taxon>Limnothrix</taxon>
    </lineage>
</organism>
<name>A0ABW7C983_9CYAN</name>
<feature type="transmembrane region" description="Helical" evidence="1">
    <location>
        <begin position="12"/>
        <end position="34"/>
    </location>
</feature>
<comment type="caution">
    <text evidence="2">The sequence shown here is derived from an EMBL/GenBank/DDBJ whole genome shotgun (WGS) entry which is preliminary data.</text>
</comment>
<keyword evidence="3" id="KW-1185">Reference proteome</keyword>